<feature type="domain" description="3-octaprenyl-4-hydroxybenzoate carboxy-lyase-like N-terminal" evidence="1">
    <location>
        <begin position="17"/>
        <end position="73"/>
    </location>
</feature>
<dbReference type="GO" id="GO:0016831">
    <property type="term" value="F:carboxy-lyase activity"/>
    <property type="evidence" value="ECO:0007669"/>
    <property type="project" value="InterPro"/>
</dbReference>
<organism evidence="2 3">
    <name type="scientific">Aspergillus sclerotialis</name>
    <dbReference type="NCBI Taxonomy" id="2070753"/>
    <lineage>
        <taxon>Eukaryota</taxon>
        <taxon>Fungi</taxon>
        <taxon>Dikarya</taxon>
        <taxon>Ascomycota</taxon>
        <taxon>Pezizomycotina</taxon>
        <taxon>Eurotiomycetes</taxon>
        <taxon>Eurotiomycetidae</taxon>
        <taxon>Eurotiales</taxon>
        <taxon>Aspergillaceae</taxon>
        <taxon>Aspergillus</taxon>
        <taxon>Aspergillus subgen. Polypaecilum</taxon>
    </lineage>
</organism>
<keyword evidence="3" id="KW-1185">Reference proteome</keyword>
<dbReference type="InterPro" id="IPR002830">
    <property type="entry name" value="UbiD"/>
</dbReference>
<dbReference type="GO" id="GO:0046281">
    <property type="term" value="P:cinnamic acid catabolic process"/>
    <property type="evidence" value="ECO:0007669"/>
    <property type="project" value="TreeGrafter"/>
</dbReference>
<evidence type="ECO:0000259" key="1">
    <source>
        <dbReference type="Pfam" id="PF20695"/>
    </source>
</evidence>
<dbReference type="Proteomes" id="UP000266188">
    <property type="component" value="Unassembled WGS sequence"/>
</dbReference>
<protein>
    <recommendedName>
        <fullName evidence="1">3-octaprenyl-4-hydroxybenzoate carboxy-lyase-like N-terminal domain-containing protein</fullName>
    </recommendedName>
</protein>
<reference evidence="3" key="1">
    <citation type="submission" date="2017-02" db="EMBL/GenBank/DDBJ databases">
        <authorList>
            <person name="Tafer H."/>
            <person name="Lopandic K."/>
        </authorList>
    </citation>
    <scope>NUCLEOTIDE SEQUENCE [LARGE SCALE GENOMIC DNA]</scope>
    <source>
        <strain evidence="3">CBS 366.77</strain>
    </source>
</reference>
<dbReference type="STRING" id="2070753.A0A3A2ZI80"/>
<dbReference type="AlphaFoldDB" id="A0A3A2ZI80"/>
<dbReference type="GO" id="GO:0033494">
    <property type="term" value="P:ferulate metabolic process"/>
    <property type="evidence" value="ECO:0007669"/>
    <property type="project" value="TreeGrafter"/>
</dbReference>
<dbReference type="GO" id="GO:0005737">
    <property type="term" value="C:cytoplasm"/>
    <property type="evidence" value="ECO:0007669"/>
    <property type="project" value="TreeGrafter"/>
</dbReference>
<evidence type="ECO:0000313" key="2">
    <source>
        <dbReference type="EMBL" id="RJE22812.1"/>
    </source>
</evidence>
<dbReference type="EMBL" id="MVGC01000150">
    <property type="protein sequence ID" value="RJE22812.1"/>
    <property type="molecule type" value="Genomic_DNA"/>
</dbReference>
<dbReference type="OrthoDB" id="4526022at2759"/>
<evidence type="ECO:0000313" key="3">
    <source>
        <dbReference type="Proteomes" id="UP000266188"/>
    </source>
</evidence>
<accession>A0A3A2ZI80</accession>
<proteinExistence type="predicted"/>
<dbReference type="PANTHER" id="PTHR30108">
    <property type="entry name" value="3-OCTAPRENYL-4-HYDROXYBENZOATE CARBOXY-LYASE-RELATED"/>
    <property type="match status" value="1"/>
</dbReference>
<dbReference type="SUPFAM" id="SSF50475">
    <property type="entry name" value="FMN-binding split barrel"/>
    <property type="match status" value="1"/>
</dbReference>
<dbReference type="Pfam" id="PF20695">
    <property type="entry name" value="UbiD_N"/>
    <property type="match status" value="1"/>
</dbReference>
<comment type="caution">
    <text evidence="2">The sequence shown here is derived from an EMBL/GenBank/DDBJ whole genome shotgun (WGS) entry which is preliminary data.</text>
</comment>
<sequence length="76" mass="8524">MATNKHSAAAGNLRQFLKELQDEDDLVVIKEEVDPAMELAAVTRRVYEMEEKAPLFERIKGRHGNGLFRVLGAPSD</sequence>
<gene>
    <name evidence="2" type="ORF">PHISCL_04870</name>
</gene>
<dbReference type="InterPro" id="IPR049383">
    <property type="entry name" value="UbiD-like_N"/>
</dbReference>
<name>A0A3A2ZI80_9EURO</name>
<dbReference type="PANTHER" id="PTHR30108:SF17">
    <property type="entry name" value="FERULIC ACID DECARBOXYLASE 1"/>
    <property type="match status" value="1"/>
</dbReference>